<evidence type="ECO:0000313" key="2">
    <source>
        <dbReference type="Proteomes" id="UP001549184"/>
    </source>
</evidence>
<sequence>MIPLGYLYKQVAGRPEWLKAGQVTDIYSVSGCVSRYFTDYIGYWKHNGYWLFDSPDILAEVAKDASVPLEQQKLFYYEGYELQYDEETQTWSEFQPESSFTTNVVVPEIKKLEGFDITSFSLGNAPECSPLSCNAQAERLRTSRHCLLESFEEARTFIEQDGFNGCEPGPYRIIAVYSDGGGSEV</sequence>
<dbReference type="Proteomes" id="UP001549184">
    <property type="component" value="Unassembled WGS sequence"/>
</dbReference>
<organism evidence="1 2">
    <name type="scientific">Dyella japonica</name>
    <dbReference type="NCBI Taxonomy" id="231455"/>
    <lineage>
        <taxon>Bacteria</taxon>
        <taxon>Pseudomonadati</taxon>
        <taxon>Pseudomonadota</taxon>
        <taxon>Gammaproteobacteria</taxon>
        <taxon>Lysobacterales</taxon>
        <taxon>Rhodanobacteraceae</taxon>
        <taxon>Dyella</taxon>
    </lineage>
</organism>
<evidence type="ECO:0000313" key="1">
    <source>
        <dbReference type="EMBL" id="MET3654602.1"/>
    </source>
</evidence>
<keyword evidence="2" id="KW-1185">Reference proteome</keyword>
<dbReference type="EMBL" id="JBEPMU010000007">
    <property type="protein sequence ID" value="MET3654602.1"/>
    <property type="molecule type" value="Genomic_DNA"/>
</dbReference>
<accession>A0ABV2K1B4</accession>
<dbReference type="RefSeq" id="WP_354015950.1">
    <property type="nucleotide sequence ID" value="NZ_JBEPMU010000007.1"/>
</dbReference>
<reference evidence="1 2" key="1">
    <citation type="submission" date="2024-06" db="EMBL/GenBank/DDBJ databases">
        <title>Sorghum-associated microbial communities from plants grown in Nebraska, USA.</title>
        <authorList>
            <person name="Schachtman D."/>
        </authorList>
    </citation>
    <scope>NUCLEOTIDE SEQUENCE [LARGE SCALE GENOMIC DNA]</scope>
    <source>
        <strain evidence="1 2">1073</strain>
    </source>
</reference>
<proteinExistence type="predicted"/>
<protein>
    <submittedName>
        <fullName evidence="1">Uncharacterized protein</fullName>
    </submittedName>
</protein>
<gene>
    <name evidence="1" type="ORF">ABIC75_004350</name>
</gene>
<comment type="caution">
    <text evidence="1">The sequence shown here is derived from an EMBL/GenBank/DDBJ whole genome shotgun (WGS) entry which is preliminary data.</text>
</comment>
<name>A0ABV2K1B4_9GAMM</name>